<dbReference type="Proteomes" id="UP000187412">
    <property type="component" value="Unassembled WGS sequence"/>
</dbReference>
<sequence>MLEAFRCDTDEDRRLLLKQARSIVMWALPQYGLDWTSISYIGLSDNITYKIETASTGSYLLRMHGRWMSNAEIQSELLLLQALNRVEGLTMPEGVANTAGTYILKADSEEDASSLWVTVTRWVEGEHAGGHMTDQRIFDMGAMTGALHIAAAGFVPPAGFIRPVWGEQSFKREMDKLGRYYSGFASETGWKTYQLAAAKILSELEGMEVNEDQYGLIHGDLHSGNVVFAGEQPYPIDFGRCGYGYYLYDLAAALLELSPGQRKRFIEGYASRKKLESGYVRRLECFFIMIMIGNYSHHASNPAEVPGLREQQPYSQAYLREYLKSAPFLFEVIEPEEVK</sequence>
<dbReference type="PANTHER" id="PTHR21064:SF6">
    <property type="entry name" value="AMINOGLYCOSIDE PHOSPHOTRANSFERASE DOMAIN-CONTAINING PROTEIN"/>
    <property type="match status" value="1"/>
</dbReference>
<comment type="caution">
    <text evidence="3">The sequence shown here is derived from an EMBL/GenBank/DDBJ whole genome shotgun (WGS) entry which is preliminary data.</text>
</comment>
<keyword evidence="4" id="KW-1185">Reference proteome</keyword>
<proteinExistence type="inferred from homology"/>
<feature type="domain" description="Aminoglycoside phosphotransferase" evidence="2">
    <location>
        <begin position="45"/>
        <end position="270"/>
    </location>
</feature>
<dbReference type="Pfam" id="PF01636">
    <property type="entry name" value="APH"/>
    <property type="match status" value="1"/>
</dbReference>
<dbReference type="InterPro" id="IPR002575">
    <property type="entry name" value="Aminoglycoside_PTrfase"/>
</dbReference>
<protein>
    <submittedName>
        <fullName evidence="3">Aminoglycoside phosphotransferase</fullName>
    </submittedName>
</protein>
<reference evidence="3 4" key="1">
    <citation type="submission" date="2016-10" db="EMBL/GenBank/DDBJ databases">
        <title>Paenibacillus species isolates.</title>
        <authorList>
            <person name="Beno S.M."/>
        </authorList>
    </citation>
    <scope>NUCLEOTIDE SEQUENCE [LARGE SCALE GENOMIC DNA]</scope>
    <source>
        <strain evidence="3 4">FSL H7-0744</strain>
    </source>
</reference>
<dbReference type="InterPro" id="IPR050249">
    <property type="entry name" value="Pseudomonas-type_ThrB"/>
</dbReference>
<evidence type="ECO:0000256" key="1">
    <source>
        <dbReference type="ARBA" id="ARBA00038240"/>
    </source>
</evidence>
<evidence type="ECO:0000259" key="2">
    <source>
        <dbReference type="Pfam" id="PF01636"/>
    </source>
</evidence>
<evidence type="ECO:0000313" key="3">
    <source>
        <dbReference type="EMBL" id="OMD45690.1"/>
    </source>
</evidence>
<dbReference type="Gene3D" id="3.30.200.20">
    <property type="entry name" value="Phosphorylase Kinase, domain 1"/>
    <property type="match status" value="1"/>
</dbReference>
<dbReference type="InterPro" id="IPR011009">
    <property type="entry name" value="Kinase-like_dom_sf"/>
</dbReference>
<evidence type="ECO:0000313" key="4">
    <source>
        <dbReference type="Proteomes" id="UP000187412"/>
    </source>
</evidence>
<dbReference type="Gene3D" id="3.90.1200.10">
    <property type="match status" value="1"/>
</dbReference>
<dbReference type="PANTHER" id="PTHR21064">
    <property type="entry name" value="AMINOGLYCOSIDE PHOSPHOTRANSFERASE DOMAIN-CONTAINING PROTEIN-RELATED"/>
    <property type="match status" value="1"/>
</dbReference>
<dbReference type="SUPFAM" id="SSF56112">
    <property type="entry name" value="Protein kinase-like (PK-like)"/>
    <property type="match status" value="1"/>
</dbReference>
<accession>A0ABX3H7P8</accession>
<comment type="similarity">
    <text evidence="1">Belongs to the pseudomonas-type ThrB family.</text>
</comment>
<gene>
    <name evidence="3" type="ORF">BSK56_18655</name>
</gene>
<dbReference type="EMBL" id="MPTB01000024">
    <property type="protein sequence ID" value="OMD45690.1"/>
    <property type="molecule type" value="Genomic_DNA"/>
</dbReference>
<name>A0ABX3H7P8_PAEBO</name>
<dbReference type="RefSeq" id="WP_076112238.1">
    <property type="nucleotide sequence ID" value="NZ_MPTB01000024.1"/>
</dbReference>
<organism evidence="3 4">
    <name type="scientific">Paenibacillus borealis</name>
    <dbReference type="NCBI Taxonomy" id="160799"/>
    <lineage>
        <taxon>Bacteria</taxon>
        <taxon>Bacillati</taxon>
        <taxon>Bacillota</taxon>
        <taxon>Bacilli</taxon>
        <taxon>Bacillales</taxon>
        <taxon>Paenibacillaceae</taxon>
        <taxon>Paenibacillus</taxon>
    </lineage>
</organism>